<dbReference type="OrthoDB" id="10599805at2759"/>
<accession>A0A9X0CS27</accession>
<gene>
    <name evidence="1" type="ORF">OS493_020543</name>
</gene>
<dbReference type="EMBL" id="MU826838">
    <property type="protein sequence ID" value="KAJ7372118.1"/>
    <property type="molecule type" value="Genomic_DNA"/>
</dbReference>
<evidence type="ECO:0000313" key="2">
    <source>
        <dbReference type="Proteomes" id="UP001163046"/>
    </source>
</evidence>
<dbReference type="AlphaFoldDB" id="A0A9X0CS27"/>
<proteinExistence type="predicted"/>
<comment type="caution">
    <text evidence="1">The sequence shown here is derived from an EMBL/GenBank/DDBJ whole genome shotgun (WGS) entry which is preliminary data.</text>
</comment>
<dbReference type="Gene3D" id="3.80.10.10">
    <property type="entry name" value="Ribonuclease Inhibitor"/>
    <property type="match status" value="1"/>
</dbReference>
<dbReference type="InterPro" id="IPR032675">
    <property type="entry name" value="LRR_dom_sf"/>
</dbReference>
<reference evidence="1" key="1">
    <citation type="submission" date="2023-01" db="EMBL/GenBank/DDBJ databases">
        <title>Genome assembly of the deep-sea coral Lophelia pertusa.</title>
        <authorList>
            <person name="Herrera S."/>
            <person name="Cordes E."/>
        </authorList>
    </citation>
    <scope>NUCLEOTIDE SEQUENCE</scope>
    <source>
        <strain evidence="1">USNM1676648</strain>
        <tissue evidence="1">Polyp</tissue>
    </source>
</reference>
<name>A0A9X0CS27_9CNID</name>
<protein>
    <submittedName>
        <fullName evidence="1">Uncharacterized protein</fullName>
    </submittedName>
</protein>
<evidence type="ECO:0000313" key="1">
    <source>
        <dbReference type="EMBL" id="KAJ7372118.1"/>
    </source>
</evidence>
<organism evidence="1 2">
    <name type="scientific">Desmophyllum pertusum</name>
    <dbReference type="NCBI Taxonomy" id="174260"/>
    <lineage>
        <taxon>Eukaryota</taxon>
        <taxon>Metazoa</taxon>
        <taxon>Cnidaria</taxon>
        <taxon>Anthozoa</taxon>
        <taxon>Hexacorallia</taxon>
        <taxon>Scleractinia</taxon>
        <taxon>Caryophylliina</taxon>
        <taxon>Caryophylliidae</taxon>
        <taxon>Desmophyllum</taxon>
    </lineage>
</organism>
<keyword evidence="2" id="KW-1185">Reference proteome</keyword>
<dbReference type="Proteomes" id="UP001163046">
    <property type="component" value="Unassembled WGS sequence"/>
</dbReference>
<sequence length="111" mass="11666">MIQVAESDDSVCDLLEQVVNPSKCSLEIGFGLFDEGCDLTSVGNTVDTLVPSITHKTLRRLVLSGISLTPAAAAALSRSLPEMSSLVELKLTGADGSIVQAEAMEALFGWI</sequence>
<dbReference type="SUPFAM" id="SSF52047">
    <property type="entry name" value="RNI-like"/>
    <property type="match status" value="1"/>
</dbReference>